<evidence type="ECO:0000259" key="1">
    <source>
        <dbReference type="Pfam" id="PF06114"/>
    </source>
</evidence>
<evidence type="ECO:0000313" key="3">
    <source>
        <dbReference type="Proteomes" id="UP000618240"/>
    </source>
</evidence>
<proteinExistence type="predicted"/>
<protein>
    <submittedName>
        <fullName evidence="2">ImmA/IrrE family metallo-endopeptidase</fullName>
    </submittedName>
</protein>
<feature type="domain" description="IrrE N-terminal-like" evidence="1">
    <location>
        <begin position="31"/>
        <end position="167"/>
    </location>
</feature>
<dbReference type="PANTHER" id="PTHR43236">
    <property type="entry name" value="ANTITOXIN HIGA1"/>
    <property type="match status" value="1"/>
</dbReference>
<dbReference type="Pfam" id="PF06114">
    <property type="entry name" value="Peptidase_M78"/>
    <property type="match status" value="1"/>
</dbReference>
<accession>A0ABS7ZZX6</accession>
<dbReference type="Proteomes" id="UP000618240">
    <property type="component" value="Unassembled WGS sequence"/>
</dbReference>
<dbReference type="InterPro" id="IPR010359">
    <property type="entry name" value="IrrE_HExxH"/>
</dbReference>
<dbReference type="Gene3D" id="1.10.10.2910">
    <property type="match status" value="1"/>
</dbReference>
<reference evidence="2 3" key="1">
    <citation type="submission" date="2021-09" db="EMBL/GenBank/DDBJ databases">
        <title>Genome sequencing and assembly of Chryseobacterium sp. RG1.</title>
        <authorList>
            <person name="Chhetri G."/>
        </authorList>
    </citation>
    <scope>NUCLEOTIDE SEQUENCE [LARGE SCALE GENOMIC DNA]</scope>
    <source>
        <strain evidence="2 3">RG1</strain>
    </source>
</reference>
<evidence type="ECO:0000313" key="2">
    <source>
        <dbReference type="EMBL" id="MCA6067090.1"/>
    </source>
</evidence>
<organism evidence="2 3">
    <name type="scientific">Chryseobacterium tagetis</name>
    <dbReference type="NCBI Taxonomy" id="2801334"/>
    <lineage>
        <taxon>Bacteria</taxon>
        <taxon>Pseudomonadati</taxon>
        <taxon>Bacteroidota</taxon>
        <taxon>Flavobacteriia</taxon>
        <taxon>Flavobacteriales</taxon>
        <taxon>Weeksellaceae</taxon>
        <taxon>Chryseobacterium group</taxon>
        <taxon>Chryseobacterium</taxon>
    </lineage>
</organism>
<sequence>MLKNQIEKKALEVLNSLETLEAPIPIKSIIKSFGIKLSPYDLGEDVSGVLVIDNDNCKIGYNSTESYSRQRFTLAHELGHYILHKNKQQEVFVDNITYMFRKTSSKNKDYKIEMEANQFAAAILMPKSLIEKELEKLDDGFVNDHNLISELSKKFKVSQIAMTYRLNNLGYFYDF</sequence>
<dbReference type="EMBL" id="JAERSE020000002">
    <property type="protein sequence ID" value="MCA6067090.1"/>
    <property type="molecule type" value="Genomic_DNA"/>
</dbReference>
<dbReference type="InterPro" id="IPR052345">
    <property type="entry name" value="Rad_response_metalloprotease"/>
</dbReference>
<gene>
    <name evidence="2" type="ORF">JI747_007870</name>
</gene>
<name>A0ABS7ZZX6_9FLAO</name>
<dbReference type="RefSeq" id="WP_225687509.1">
    <property type="nucleotide sequence ID" value="NZ_JAERSE020000002.1"/>
</dbReference>
<comment type="caution">
    <text evidence="2">The sequence shown here is derived from an EMBL/GenBank/DDBJ whole genome shotgun (WGS) entry which is preliminary data.</text>
</comment>
<dbReference type="PANTHER" id="PTHR43236:SF2">
    <property type="entry name" value="BLL0069 PROTEIN"/>
    <property type="match status" value="1"/>
</dbReference>
<keyword evidence="3" id="KW-1185">Reference proteome</keyword>